<evidence type="ECO:0000256" key="6">
    <source>
        <dbReference type="ARBA" id="ARBA00035120"/>
    </source>
</evidence>
<comment type="subcellular location">
    <subcellularLocation>
        <location evidence="1">Cell membrane</location>
        <topology evidence="1">Multi-pass membrane protein</topology>
    </subcellularLocation>
</comment>
<keyword evidence="5 8" id="KW-0472">Membrane</keyword>
<keyword evidence="2" id="KW-1003">Cell membrane</keyword>
<proteinExistence type="inferred from homology"/>
<dbReference type="GO" id="GO:1903425">
    <property type="term" value="F:fluoride transmembrane transporter activity"/>
    <property type="evidence" value="ECO:0007669"/>
    <property type="project" value="TreeGrafter"/>
</dbReference>
<feature type="transmembrane region" description="Helical" evidence="8">
    <location>
        <begin position="81"/>
        <end position="102"/>
    </location>
</feature>
<name>A0A6J7I015_9ZZZZ</name>
<dbReference type="HAMAP" id="MF_00454">
    <property type="entry name" value="FluC"/>
    <property type="match status" value="1"/>
</dbReference>
<dbReference type="InterPro" id="IPR003691">
    <property type="entry name" value="FluC"/>
</dbReference>
<protein>
    <submittedName>
        <fullName evidence="9">Unannotated protein</fullName>
    </submittedName>
</protein>
<dbReference type="AlphaFoldDB" id="A0A6J7I015"/>
<keyword evidence="4 8" id="KW-1133">Transmembrane helix</keyword>
<comment type="catalytic activity">
    <reaction evidence="7">
        <text>fluoride(in) = fluoride(out)</text>
        <dbReference type="Rhea" id="RHEA:76159"/>
        <dbReference type="ChEBI" id="CHEBI:17051"/>
    </reaction>
    <physiologicalReaction direction="left-to-right" evidence="7">
        <dbReference type="Rhea" id="RHEA:76160"/>
    </physiologicalReaction>
</comment>
<dbReference type="EMBL" id="CAFBPU010000008">
    <property type="protein sequence ID" value="CAB5025326.1"/>
    <property type="molecule type" value="Genomic_DNA"/>
</dbReference>
<dbReference type="Pfam" id="PF02537">
    <property type="entry name" value="CRCB"/>
    <property type="match status" value="1"/>
</dbReference>
<evidence type="ECO:0000256" key="5">
    <source>
        <dbReference type="ARBA" id="ARBA00023136"/>
    </source>
</evidence>
<dbReference type="GO" id="GO:0005886">
    <property type="term" value="C:plasma membrane"/>
    <property type="evidence" value="ECO:0007669"/>
    <property type="project" value="UniProtKB-SubCell"/>
</dbReference>
<dbReference type="EMBL" id="CAFBND010000001">
    <property type="protein sequence ID" value="CAB4924007.1"/>
    <property type="molecule type" value="Genomic_DNA"/>
</dbReference>
<evidence type="ECO:0000256" key="4">
    <source>
        <dbReference type="ARBA" id="ARBA00022989"/>
    </source>
</evidence>
<accession>A0A6J7I015</accession>
<gene>
    <name evidence="9" type="ORF">UFOPK3752_00008</name>
    <name evidence="10" type="ORF">UFOPK4150_00498</name>
</gene>
<sequence>MTASRPDELIAVAVGGVVGALLRASISVAVPHTSPDSWPWATFLTNLLGCLVLGVILDWADSRHDRWSRSHPRRARLARPLLASGLLGGFTTFSTFSLEAFGLIDSGALALAIGYAVASVVIGVVMVVIGRRLGALAFGAARIDLRQDELL</sequence>
<keyword evidence="3 8" id="KW-0812">Transmembrane</keyword>
<organism evidence="9">
    <name type="scientific">freshwater metagenome</name>
    <dbReference type="NCBI Taxonomy" id="449393"/>
    <lineage>
        <taxon>unclassified sequences</taxon>
        <taxon>metagenomes</taxon>
        <taxon>ecological metagenomes</taxon>
    </lineage>
</organism>
<evidence type="ECO:0000313" key="9">
    <source>
        <dbReference type="EMBL" id="CAB4924007.1"/>
    </source>
</evidence>
<evidence type="ECO:0000256" key="1">
    <source>
        <dbReference type="ARBA" id="ARBA00004651"/>
    </source>
</evidence>
<dbReference type="NCBIfam" id="TIGR00494">
    <property type="entry name" value="crcB"/>
    <property type="match status" value="1"/>
</dbReference>
<reference evidence="9" key="1">
    <citation type="submission" date="2020-05" db="EMBL/GenBank/DDBJ databases">
        <authorList>
            <person name="Chiriac C."/>
            <person name="Salcher M."/>
            <person name="Ghai R."/>
            <person name="Kavagutti S V."/>
        </authorList>
    </citation>
    <scope>NUCLEOTIDE SEQUENCE</scope>
</reference>
<evidence type="ECO:0000256" key="3">
    <source>
        <dbReference type="ARBA" id="ARBA00022692"/>
    </source>
</evidence>
<comment type="similarity">
    <text evidence="6">Belongs to the fluoride channel Fluc/FEX (TC 1.A.43) family.</text>
</comment>
<dbReference type="PANTHER" id="PTHR28259:SF1">
    <property type="entry name" value="FLUORIDE EXPORT PROTEIN 1-RELATED"/>
    <property type="match status" value="1"/>
</dbReference>
<evidence type="ECO:0000256" key="2">
    <source>
        <dbReference type="ARBA" id="ARBA00022475"/>
    </source>
</evidence>
<evidence type="ECO:0000256" key="8">
    <source>
        <dbReference type="SAM" id="Phobius"/>
    </source>
</evidence>
<feature type="transmembrane region" description="Helical" evidence="8">
    <location>
        <begin position="108"/>
        <end position="129"/>
    </location>
</feature>
<evidence type="ECO:0000313" key="10">
    <source>
        <dbReference type="EMBL" id="CAB5025326.1"/>
    </source>
</evidence>
<feature type="transmembrane region" description="Helical" evidence="8">
    <location>
        <begin position="39"/>
        <end position="60"/>
    </location>
</feature>
<dbReference type="PANTHER" id="PTHR28259">
    <property type="entry name" value="FLUORIDE EXPORT PROTEIN 1-RELATED"/>
    <property type="match status" value="1"/>
</dbReference>
<evidence type="ECO:0000256" key="7">
    <source>
        <dbReference type="ARBA" id="ARBA00035585"/>
    </source>
</evidence>